<protein>
    <recommendedName>
        <fullName evidence="6">Protein sleepless</fullName>
    </recommendedName>
</protein>
<sequence>MKFTLLWLVILNIHFDYVLGEVECYKCIDKFDGGCYYGNEEYMTRSNCSEEEVCIVHITEITQRSHSYKLTKRGCFTPDFCDNLKTVKKVKTNSKTVHCKTCNTTLCNDSAMRIAPLYFICILLNVIFI</sequence>
<evidence type="ECO:0000256" key="3">
    <source>
        <dbReference type="SAM" id="SignalP"/>
    </source>
</evidence>
<accession>A0A9N9TXF0</accession>
<evidence type="ECO:0000313" key="4">
    <source>
        <dbReference type="EMBL" id="CAG9865334.1"/>
    </source>
</evidence>
<dbReference type="PANTHER" id="PTHR10036">
    <property type="entry name" value="CD59 GLYCOPROTEIN"/>
    <property type="match status" value="1"/>
</dbReference>
<dbReference type="EMBL" id="OU900102">
    <property type="protein sequence ID" value="CAG9865334.1"/>
    <property type="molecule type" value="Genomic_DNA"/>
</dbReference>
<evidence type="ECO:0000313" key="5">
    <source>
        <dbReference type="Proteomes" id="UP001153712"/>
    </source>
</evidence>
<evidence type="ECO:0008006" key="6">
    <source>
        <dbReference type="Google" id="ProtNLM"/>
    </source>
</evidence>
<feature type="signal peptide" evidence="3">
    <location>
        <begin position="1"/>
        <end position="20"/>
    </location>
</feature>
<keyword evidence="2" id="KW-1015">Disulfide bond</keyword>
<dbReference type="Proteomes" id="UP001153712">
    <property type="component" value="Chromosome 9"/>
</dbReference>
<reference evidence="4" key="1">
    <citation type="submission" date="2022-01" db="EMBL/GenBank/DDBJ databases">
        <authorList>
            <person name="King R."/>
        </authorList>
    </citation>
    <scope>NUCLEOTIDE SEQUENCE</scope>
</reference>
<keyword evidence="1 3" id="KW-0732">Signal</keyword>
<name>A0A9N9TXF0_PHYSR</name>
<dbReference type="AlphaFoldDB" id="A0A9N9TXF0"/>
<dbReference type="Gene3D" id="2.10.60.10">
    <property type="entry name" value="CD59"/>
    <property type="match status" value="1"/>
</dbReference>
<dbReference type="SUPFAM" id="SSF57302">
    <property type="entry name" value="Snake toxin-like"/>
    <property type="match status" value="1"/>
</dbReference>
<evidence type="ECO:0000256" key="1">
    <source>
        <dbReference type="ARBA" id="ARBA00022729"/>
    </source>
</evidence>
<gene>
    <name evidence="4" type="ORF">PHYEVI_LOCUS11570</name>
</gene>
<organism evidence="4 5">
    <name type="scientific">Phyllotreta striolata</name>
    <name type="common">Striped flea beetle</name>
    <name type="synonym">Crioceris striolata</name>
    <dbReference type="NCBI Taxonomy" id="444603"/>
    <lineage>
        <taxon>Eukaryota</taxon>
        <taxon>Metazoa</taxon>
        <taxon>Ecdysozoa</taxon>
        <taxon>Arthropoda</taxon>
        <taxon>Hexapoda</taxon>
        <taxon>Insecta</taxon>
        <taxon>Pterygota</taxon>
        <taxon>Neoptera</taxon>
        <taxon>Endopterygota</taxon>
        <taxon>Coleoptera</taxon>
        <taxon>Polyphaga</taxon>
        <taxon>Cucujiformia</taxon>
        <taxon>Chrysomeloidea</taxon>
        <taxon>Chrysomelidae</taxon>
        <taxon>Galerucinae</taxon>
        <taxon>Alticini</taxon>
        <taxon>Phyllotreta</taxon>
    </lineage>
</organism>
<proteinExistence type="predicted"/>
<keyword evidence="5" id="KW-1185">Reference proteome</keyword>
<dbReference type="InterPro" id="IPR045860">
    <property type="entry name" value="Snake_toxin-like_sf"/>
</dbReference>
<evidence type="ECO:0000256" key="2">
    <source>
        <dbReference type="ARBA" id="ARBA00023157"/>
    </source>
</evidence>
<dbReference type="OrthoDB" id="6742674at2759"/>
<feature type="chain" id="PRO_5040440900" description="Protein sleepless" evidence="3">
    <location>
        <begin position="21"/>
        <end position="129"/>
    </location>
</feature>